<feature type="domain" description="DUF6590" evidence="2">
    <location>
        <begin position="146"/>
        <end position="231"/>
    </location>
</feature>
<feature type="region of interest" description="Disordered" evidence="1">
    <location>
        <begin position="249"/>
        <end position="273"/>
    </location>
</feature>
<evidence type="ECO:0000259" key="2">
    <source>
        <dbReference type="Pfam" id="PF20233"/>
    </source>
</evidence>
<dbReference type="Proteomes" id="UP001456524">
    <property type="component" value="Unassembled WGS sequence"/>
</dbReference>
<dbReference type="EMBL" id="JBBWUH010000010">
    <property type="protein sequence ID" value="KAK8155874.1"/>
    <property type="molecule type" value="Genomic_DNA"/>
</dbReference>
<accession>A0ABR1XIB2</accession>
<dbReference type="Pfam" id="PF20233">
    <property type="entry name" value="DUF6590"/>
    <property type="match status" value="1"/>
</dbReference>
<dbReference type="InterPro" id="IPR046497">
    <property type="entry name" value="DUF6590"/>
</dbReference>
<keyword evidence="4" id="KW-1185">Reference proteome</keyword>
<evidence type="ECO:0000313" key="3">
    <source>
        <dbReference type="EMBL" id="KAK8155874.1"/>
    </source>
</evidence>
<comment type="caution">
    <text evidence="3">The sequence shown here is derived from an EMBL/GenBank/DDBJ whole genome shotgun (WGS) entry which is preliminary data.</text>
</comment>
<evidence type="ECO:0000256" key="1">
    <source>
        <dbReference type="SAM" id="MobiDB-lite"/>
    </source>
</evidence>
<proteinExistence type="predicted"/>
<reference evidence="3 4" key="1">
    <citation type="journal article" date="2022" name="G3 (Bethesda)">
        <title>Enemy or ally: a genomic approach to elucidate the lifestyle of Phyllosticta citrichinaensis.</title>
        <authorList>
            <person name="Buijs V.A."/>
            <person name="Groenewald J.Z."/>
            <person name="Haridas S."/>
            <person name="LaButti K.M."/>
            <person name="Lipzen A."/>
            <person name="Martin F.M."/>
            <person name="Barry K."/>
            <person name="Grigoriev I.V."/>
            <person name="Crous P.W."/>
            <person name="Seidl M.F."/>
        </authorList>
    </citation>
    <scope>NUCLEOTIDE SEQUENCE [LARGE SCALE GENOMIC DNA]</scope>
    <source>
        <strain evidence="3 4">CBS 129764</strain>
    </source>
</reference>
<sequence>MLSITTRFINTLATPTLEAIRLYLPSLPSAAQHLLNFIMDAAAEFARQQPNGVHGEIPMNSPKLEPDLPMRVLDTPSDRKAFFKVIQTRLRRPDNEQKVTVYGIIVHVRNDESQCLYVCRPTFPPSKLVTLLTSYVRSLHSLVEAYGHSATVSSNQSDPRGKHGIIYTTPCPPSPLVDEKKLYGAVFATKFNYFLDLPPTARVNYKSLFMVRHDAEVFPVARLDADNLTALCLNYEDVTGGQKLRIEFPRPPEDPNAPPAYNSLFPVSENEVD</sequence>
<gene>
    <name evidence="3" type="ORF">IWX90DRAFT_494056</name>
</gene>
<evidence type="ECO:0000313" key="4">
    <source>
        <dbReference type="Proteomes" id="UP001456524"/>
    </source>
</evidence>
<name>A0ABR1XIB2_9PEZI</name>
<organism evidence="3 4">
    <name type="scientific">Phyllosticta citrichinensis</name>
    <dbReference type="NCBI Taxonomy" id="1130410"/>
    <lineage>
        <taxon>Eukaryota</taxon>
        <taxon>Fungi</taxon>
        <taxon>Dikarya</taxon>
        <taxon>Ascomycota</taxon>
        <taxon>Pezizomycotina</taxon>
        <taxon>Dothideomycetes</taxon>
        <taxon>Dothideomycetes incertae sedis</taxon>
        <taxon>Botryosphaeriales</taxon>
        <taxon>Phyllostictaceae</taxon>
        <taxon>Phyllosticta</taxon>
    </lineage>
</organism>
<protein>
    <recommendedName>
        <fullName evidence="2">DUF6590 domain-containing protein</fullName>
    </recommendedName>
</protein>